<dbReference type="InterPro" id="IPR009056">
    <property type="entry name" value="Cyt_c-like_dom"/>
</dbReference>
<feature type="signal peptide" evidence="5">
    <location>
        <begin position="1"/>
        <end position="33"/>
    </location>
</feature>
<keyword evidence="2 4" id="KW-0479">Metal-binding</keyword>
<dbReference type="InterPro" id="IPR036909">
    <property type="entry name" value="Cyt_c-like_dom_sf"/>
</dbReference>
<sequence precursor="true">MIPMAPPTRSRSAAARLAPIAAALALLSTAAAAQESAMVKMLRSGRVPADRQGTLITLIGRQGSPADLGFLLEFATRPEGVSQESRTLALDALSEAARTRSVAPEGDRSKIAGLIRGESAPEDREARLAAIRLAGAWKVEGASAALAALAADAGEPRPLRDASLDALADLGGPSSRRAIEALSGPGQPADVRLLAIAALASLDVDAAAEKAVAALGEGVGDIDAIAPLMGAFLDRQVGPDRLATEITEEGLSADAAKLALRYMYSVGRTDPSLVAALSNAAGINAEPAPLSEAEMQQLIADVVEHGDPEAGEVVFRREDVNCVKCHALSGAGGDIGPDLSPIGASSPPDYLIRSLLYPEEAVKEEYQVRTVLTIDGQIFQGIVKESSNERIVLREATGTDRVVPTADVEDEKSGGSLMPKGLPNFLTRDEFVDLVAFLSRLGKPGPYAIRSTPTVQRWRVLPLPSASDSVDPDDAGGGDLPASIASAEPVSWRAAYGKTGGTLPLDEVARSLGTTVFAARGEVDVTEAGALSFSVDSPEGLSLWLDGEPIDPAGSFTAELGVGRHALTIRVDAEARSGDGLRVEVTRAEGSEAEFTVVGGP</sequence>
<reference evidence="7 8" key="1">
    <citation type="submission" date="2019-02" db="EMBL/GenBank/DDBJ databases">
        <title>Deep-cultivation of Planctomycetes and their phenomic and genomic characterization uncovers novel biology.</title>
        <authorList>
            <person name="Wiegand S."/>
            <person name="Jogler M."/>
            <person name="Boedeker C."/>
            <person name="Pinto D."/>
            <person name="Vollmers J."/>
            <person name="Rivas-Marin E."/>
            <person name="Kohn T."/>
            <person name="Peeters S.H."/>
            <person name="Heuer A."/>
            <person name="Rast P."/>
            <person name="Oberbeckmann S."/>
            <person name="Bunk B."/>
            <person name="Jeske O."/>
            <person name="Meyerdierks A."/>
            <person name="Storesund J.E."/>
            <person name="Kallscheuer N."/>
            <person name="Luecker S."/>
            <person name="Lage O.M."/>
            <person name="Pohl T."/>
            <person name="Merkel B.J."/>
            <person name="Hornburger P."/>
            <person name="Mueller R.-W."/>
            <person name="Bruemmer F."/>
            <person name="Labrenz M."/>
            <person name="Spormann A.M."/>
            <person name="Op den Camp H."/>
            <person name="Overmann J."/>
            <person name="Amann R."/>
            <person name="Jetten M.S.M."/>
            <person name="Mascher T."/>
            <person name="Medema M.H."/>
            <person name="Devos D.P."/>
            <person name="Kaster A.-K."/>
            <person name="Ovreas L."/>
            <person name="Rohde M."/>
            <person name="Galperin M.Y."/>
            <person name="Jogler C."/>
        </authorList>
    </citation>
    <scope>NUCLEOTIDE SEQUENCE [LARGE SCALE GENOMIC DNA]</scope>
    <source>
        <strain evidence="7 8">ElP</strain>
    </source>
</reference>
<feature type="domain" description="Cytochrome c" evidence="6">
    <location>
        <begin position="306"/>
        <end position="442"/>
    </location>
</feature>
<evidence type="ECO:0000256" key="1">
    <source>
        <dbReference type="ARBA" id="ARBA00022617"/>
    </source>
</evidence>
<keyword evidence="5" id="KW-0732">Signal</keyword>
<dbReference type="OrthoDB" id="228131at2"/>
<dbReference type="AlphaFoldDB" id="A0A518HAV0"/>
<dbReference type="SUPFAM" id="SSF46626">
    <property type="entry name" value="Cytochrome c"/>
    <property type="match status" value="1"/>
</dbReference>
<feature type="chain" id="PRO_5021705990" description="Cytochrome c domain-containing protein" evidence="5">
    <location>
        <begin position="34"/>
        <end position="601"/>
    </location>
</feature>
<dbReference type="GO" id="GO:0009055">
    <property type="term" value="F:electron transfer activity"/>
    <property type="evidence" value="ECO:0007669"/>
    <property type="project" value="InterPro"/>
</dbReference>
<keyword evidence="1 4" id="KW-0349">Heme</keyword>
<proteinExistence type="predicted"/>
<name>A0A518HAV0_9BACT</name>
<dbReference type="NCBIfam" id="TIGR02603">
    <property type="entry name" value="CxxCH_TIGR02603"/>
    <property type="match status" value="1"/>
</dbReference>
<accession>A0A518HAV0</accession>
<dbReference type="GO" id="GO:0046872">
    <property type="term" value="F:metal ion binding"/>
    <property type="evidence" value="ECO:0007669"/>
    <property type="project" value="UniProtKB-KW"/>
</dbReference>
<keyword evidence="3 4" id="KW-0408">Iron</keyword>
<evidence type="ECO:0000256" key="2">
    <source>
        <dbReference type="ARBA" id="ARBA00022723"/>
    </source>
</evidence>
<evidence type="ECO:0000256" key="3">
    <source>
        <dbReference type="ARBA" id="ARBA00023004"/>
    </source>
</evidence>
<gene>
    <name evidence="7" type="ORF">ElP_59290</name>
</gene>
<dbReference type="KEGG" id="tpla:ElP_59290"/>
<dbReference type="PANTHER" id="PTHR33546:SF1">
    <property type="entry name" value="LARGE, MULTIFUNCTIONAL SECRETED PROTEIN"/>
    <property type="match status" value="1"/>
</dbReference>
<dbReference type="InterPro" id="IPR013427">
    <property type="entry name" value="Haem-bd_dom_put"/>
</dbReference>
<keyword evidence="8" id="KW-1185">Reference proteome</keyword>
<evidence type="ECO:0000259" key="6">
    <source>
        <dbReference type="PROSITE" id="PS51007"/>
    </source>
</evidence>
<organism evidence="7 8">
    <name type="scientific">Tautonia plasticadhaerens</name>
    <dbReference type="NCBI Taxonomy" id="2527974"/>
    <lineage>
        <taxon>Bacteria</taxon>
        <taxon>Pseudomonadati</taxon>
        <taxon>Planctomycetota</taxon>
        <taxon>Planctomycetia</taxon>
        <taxon>Isosphaerales</taxon>
        <taxon>Isosphaeraceae</taxon>
        <taxon>Tautonia</taxon>
    </lineage>
</organism>
<dbReference type="Proteomes" id="UP000317835">
    <property type="component" value="Chromosome"/>
</dbReference>
<dbReference type="Gene3D" id="1.10.760.10">
    <property type="entry name" value="Cytochrome c-like domain"/>
    <property type="match status" value="1"/>
</dbReference>
<evidence type="ECO:0000313" key="7">
    <source>
        <dbReference type="EMBL" id="QDV37982.1"/>
    </source>
</evidence>
<dbReference type="EMBL" id="CP036426">
    <property type="protein sequence ID" value="QDV37982.1"/>
    <property type="molecule type" value="Genomic_DNA"/>
</dbReference>
<dbReference type="GO" id="GO:0020037">
    <property type="term" value="F:heme binding"/>
    <property type="evidence" value="ECO:0007669"/>
    <property type="project" value="InterPro"/>
</dbReference>
<protein>
    <recommendedName>
        <fullName evidence="6">Cytochrome c domain-containing protein</fullName>
    </recommendedName>
</protein>
<evidence type="ECO:0000313" key="8">
    <source>
        <dbReference type="Proteomes" id="UP000317835"/>
    </source>
</evidence>
<dbReference type="PANTHER" id="PTHR33546">
    <property type="entry name" value="LARGE, MULTIFUNCTIONAL SECRETED PROTEIN-RELATED"/>
    <property type="match status" value="1"/>
</dbReference>
<evidence type="ECO:0000256" key="4">
    <source>
        <dbReference type="PROSITE-ProRule" id="PRU00433"/>
    </source>
</evidence>
<evidence type="ECO:0000256" key="5">
    <source>
        <dbReference type="SAM" id="SignalP"/>
    </source>
</evidence>
<dbReference type="PROSITE" id="PS51007">
    <property type="entry name" value="CYTC"/>
    <property type="match status" value="1"/>
</dbReference>